<feature type="domain" description="YCII-related" evidence="2">
    <location>
        <begin position="1"/>
        <end position="101"/>
    </location>
</feature>
<dbReference type="InterPro" id="IPR005545">
    <property type="entry name" value="YCII"/>
</dbReference>
<dbReference type="Gene3D" id="3.30.70.1060">
    <property type="entry name" value="Dimeric alpha+beta barrel"/>
    <property type="match status" value="1"/>
</dbReference>
<comment type="similarity">
    <text evidence="1">Belongs to the YciI family.</text>
</comment>
<reference evidence="3 4" key="1">
    <citation type="journal article" date="2015" name="Genome Announc.">
        <title>Genome Assemblies of Three Soil-Associated Devosia species: D. insulae, D. limi, and D. soli.</title>
        <authorList>
            <person name="Hassan Y.I."/>
            <person name="Lepp D."/>
            <person name="Zhou T."/>
        </authorList>
    </citation>
    <scope>NUCLEOTIDE SEQUENCE [LARGE SCALE GENOMIC DNA]</scope>
    <source>
        <strain evidence="3 4">DS-56</strain>
    </source>
</reference>
<dbReference type="EMBL" id="LAJE02000072">
    <property type="protein sequence ID" value="OEO32449.1"/>
    <property type="molecule type" value="Genomic_DNA"/>
</dbReference>
<dbReference type="Proteomes" id="UP000095463">
    <property type="component" value="Unassembled WGS sequence"/>
</dbReference>
<evidence type="ECO:0000256" key="1">
    <source>
        <dbReference type="ARBA" id="ARBA00007689"/>
    </source>
</evidence>
<dbReference type="InterPro" id="IPR011008">
    <property type="entry name" value="Dimeric_a/b-barrel"/>
</dbReference>
<gene>
    <name evidence="3" type="ORF">VW23_011550</name>
</gene>
<accession>A0A1E5XV30</accession>
<dbReference type="RefSeq" id="WP_069908405.1">
    <property type="nucleotide sequence ID" value="NZ_LAJE02000072.1"/>
</dbReference>
<evidence type="ECO:0000313" key="4">
    <source>
        <dbReference type="Proteomes" id="UP000095463"/>
    </source>
</evidence>
<dbReference type="AlphaFoldDB" id="A0A1E5XV30"/>
<dbReference type="PANTHER" id="PTHR35174">
    <property type="entry name" value="BLL7171 PROTEIN-RELATED"/>
    <property type="match status" value="1"/>
</dbReference>
<dbReference type="SUPFAM" id="SSF54909">
    <property type="entry name" value="Dimeric alpha+beta barrel"/>
    <property type="match status" value="1"/>
</dbReference>
<sequence>MKFMVIRRADAETEAGVMPGAELIADMTQFHEDAAKAGIVIAGSGLMPTSRGAKVKFNNGRPTVIDGPFAEAKELIAGYTLIEVPSREAAIEWVKGWPRLDGHGNVEIEIRQLFTEEDFGDAYTEAMASRDAARNALGKPE</sequence>
<evidence type="ECO:0000313" key="3">
    <source>
        <dbReference type="EMBL" id="OEO32449.1"/>
    </source>
</evidence>
<keyword evidence="4" id="KW-1185">Reference proteome</keyword>
<protein>
    <submittedName>
        <fullName evidence="3">Dehydrogenase</fullName>
    </submittedName>
</protein>
<dbReference type="PANTHER" id="PTHR35174:SF4">
    <property type="entry name" value="BLL7163 PROTEIN"/>
    <property type="match status" value="1"/>
</dbReference>
<name>A0A1E5XV30_9HYPH</name>
<dbReference type="Pfam" id="PF03795">
    <property type="entry name" value="YCII"/>
    <property type="match status" value="1"/>
</dbReference>
<proteinExistence type="inferred from homology"/>
<organism evidence="3 4">
    <name type="scientific">Devosia insulae DS-56</name>
    <dbReference type="NCBI Taxonomy" id="1116389"/>
    <lineage>
        <taxon>Bacteria</taxon>
        <taxon>Pseudomonadati</taxon>
        <taxon>Pseudomonadota</taxon>
        <taxon>Alphaproteobacteria</taxon>
        <taxon>Hyphomicrobiales</taxon>
        <taxon>Devosiaceae</taxon>
        <taxon>Devosia</taxon>
    </lineage>
</organism>
<comment type="caution">
    <text evidence="3">The sequence shown here is derived from an EMBL/GenBank/DDBJ whole genome shotgun (WGS) entry which is preliminary data.</text>
</comment>
<evidence type="ECO:0000259" key="2">
    <source>
        <dbReference type="Pfam" id="PF03795"/>
    </source>
</evidence>
<dbReference type="OrthoDB" id="9807535at2"/>